<reference evidence="1 2" key="1">
    <citation type="submission" date="2015-01" db="EMBL/GenBank/DDBJ databases">
        <title>Genome sequence of the anaerobic bacterium Geobacter soli GSS01, a dissimilatory Fe(III) reducer from soil.</title>
        <authorList>
            <person name="Yang G."/>
            <person name="Zhou S."/>
        </authorList>
    </citation>
    <scope>NUCLEOTIDE SEQUENCE [LARGE SCALE GENOMIC DNA]</scope>
    <source>
        <strain evidence="1 2">GSS01</strain>
    </source>
</reference>
<dbReference type="EMBL" id="JXBL01000001">
    <property type="protein sequence ID" value="KIE42929.1"/>
    <property type="molecule type" value="Genomic_DNA"/>
</dbReference>
<keyword evidence="2" id="KW-1185">Reference proteome</keyword>
<sequence>MNMQQVKEIAKQRGIKAGSMKKAELVRAIQSDEGNDACYGTGRADSCGQDGCLWRDDCN</sequence>
<organism evidence="1 2">
    <name type="scientific">Geobacter soli</name>
    <dbReference type="NCBI Taxonomy" id="1510391"/>
    <lineage>
        <taxon>Bacteria</taxon>
        <taxon>Pseudomonadati</taxon>
        <taxon>Thermodesulfobacteriota</taxon>
        <taxon>Desulfuromonadia</taxon>
        <taxon>Geobacterales</taxon>
        <taxon>Geobacteraceae</taxon>
        <taxon>Geobacter</taxon>
    </lineage>
</organism>
<name>A0A0C1TQ79_9BACT</name>
<accession>A0A0C1TQ79</accession>
<dbReference type="RefSeq" id="WP_039645940.1">
    <property type="nucleotide sequence ID" value="NZ_JXBL01000001.1"/>
</dbReference>
<comment type="caution">
    <text evidence="1">The sequence shown here is derived from an EMBL/GenBank/DDBJ whole genome shotgun (WGS) entry which is preliminary data.</text>
</comment>
<dbReference type="Proteomes" id="UP000031433">
    <property type="component" value="Unassembled WGS sequence"/>
</dbReference>
<evidence type="ECO:0000313" key="2">
    <source>
        <dbReference type="Proteomes" id="UP000031433"/>
    </source>
</evidence>
<evidence type="ECO:0000313" key="1">
    <source>
        <dbReference type="EMBL" id="KIE42929.1"/>
    </source>
</evidence>
<proteinExistence type="predicted"/>
<gene>
    <name evidence="1" type="ORF">SE37_09940</name>
</gene>
<dbReference type="AlphaFoldDB" id="A0A0C1TQ79"/>
<protein>
    <submittedName>
        <fullName evidence="1">SAP domain-containing protein</fullName>
    </submittedName>
</protein>